<accession>A0A4S8JH29</accession>
<reference evidence="1 2" key="1">
    <citation type="journal article" date="2019" name="Nat. Plants">
        <title>Genome sequencing of Musa balbisiana reveals subgenome evolution and function divergence in polyploid bananas.</title>
        <authorList>
            <person name="Yao X."/>
        </authorList>
    </citation>
    <scope>NUCLEOTIDE SEQUENCE [LARGE SCALE GENOMIC DNA]</scope>
    <source>
        <strain evidence="2">cv. DH-PKW</strain>
        <tissue evidence="1">Leaves</tissue>
    </source>
</reference>
<keyword evidence="2" id="KW-1185">Reference proteome</keyword>
<proteinExistence type="predicted"/>
<organism evidence="1 2">
    <name type="scientific">Musa balbisiana</name>
    <name type="common">Banana</name>
    <dbReference type="NCBI Taxonomy" id="52838"/>
    <lineage>
        <taxon>Eukaryota</taxon>
        <taxon>Viridiplantae</taxon>
        <taxon>Streptophyta</taxon>
        <taxon>Embryophyta</taxon>
        <taxon>Tracheophyta</taxon>
        <taxon>Spermatophyta</taxon>
        <taxon>Magnoliopsida</taxon>
        <taxon>Liliopsida</taxon>
        <taxon>Zingiberales</taxon>
        <taxon>Musaceae</taxon>
        <taxon>Musa</taxon>
    </lineage>
</organism>
<dbReference type="AlphaFoldDB" id="A0A4S8JH29"/>
<dbReference type="Proteomes" id="UP000317650">
    <property type="component" value="Chromosome 7"/>
</dbReference>
<name>A0A4S8JH29_MUSBA</name>
<evidence type="ECO:0000313" key="1">
    <source>
        <dbReference type="EMBL" id="THU60534.1"/>
    </source>
</evidence>
<protein>
    <submittedName>
        <fullName evidence="1">Uncharacterized protein</fullName>
    </submittedName>
</protein>
<sequence>MNSTQELGEWWTQEIVTARDDVRLLASVVLVMNTNYFAQVASEPSLAMALQQAGLSISQKSCPKKNCSDLE</sequence>
<dbReference type="EMBL" id="PYDT01000005">
    <property type="protein sequence ID" value="THU60534.1"/>
    <property type="molecule type" value="Genomic_DNA"/>
</dbReference>
<comment type="caution">
    <text evidence="1">The sequence shown here is derived from an EMBL/GenBank/DDBJ whole genome shotgun (WGS) entry which is preliminary data.</text>
</comment>
<gene>
    <name evidence="1" type="ORF">C4D60_Mb07t13800</name>
</gene>
<evidence type="ECO:0000313" key="2">
    <source>
        <dbReference type="Proteomes" id="UP000317650"/>
    </source>
</evidence>